<protein>
    <submittedName>
        <fullName evidence="1">Uncharacterized protein</fullName>
    </submittedName>
</protein>
<sequence length="396" mass="44186">MYDYVRHGDLSYQAKNASGRRKGYMEIMKELWEEKGYASLGYTTQNLRDKAAQVLKTTERTFSNSCTNDVNETSVNYFENEESDLAHNLNNQRCEIHSIEDTKPSHFDPILYNRITSDTIRDAANKIQGSAGPSGVDAHLWRRFCLSYKTASSDLCNALAGVARLLCTKSVHPEGLSAFVACRLIPLDKDPGICPIGIGEVPRRIIAKAILRVVRDDVKEAVGPLQTCAAKELFENTGITITTDGHKMLGAACGKRPFVEGYVADKIKEWDEEIMMISKIAISSRCIYCTFSCNYWEMAISYADSCDVGEMFQVLENRIANNFIPALTGREPCSNEGKSLLSLPTRHGGLNLPNPVDLAKIQHDASLKVTEPLKKMIISQTMSYERLQVHEIKAEL</sequence>
<reference evidence="1" key="1">
    <citation type="submission" date="2020-04" db="EMBL/GenBank/DDBJ databases">
        <authorList>
            <person name="Alioto T."/>
            <person name="Alioto T."/>
            <person name="Gomez Garrido J."/>
        </authorList>
    </citation>
    <scope>NUCLEOTIDE SEQUENCE</scope>
    <source>
        <strain evidence="1">A484AB</strain>
    </source>
</reference>
<name>A0A6S7I7N5_PARCT</name>
<evidence type="ECO:0000313" key="2">
    <source>
        <dbReference type="Proteomes" id="UP001152795"/>
    </source>
</evidence>
<dbReference type="Proteomes" id="UP001152795">
    <property type="component" value="Unassembled WGS sequence"/>
</dbReference>
<accession>A0A6S7I7N5</accession>
<organism evidence="1 2">
    <name type="scientific">Paramuricea clavata</name>
    <name type="common">Red gorgonian</name>
    <name type="synonym">Violescent sea-whip</name>
    <dbReference type="NCBI Taxonomy" id="317549"/>
    <lineage>
        <taxon>Eukaryota</taxon>
        <taxon>Metazoa</taxon>
        <taxon>Cnidaria</taxon>
        <taxon>Anthozoa</taxon>
        <taxon>Octocorallia</taxon>
        <taxon>Malacalcyonacea</taxon>
        <taxon>Plexauridae</taxon>
        <taxon>Paramuricea</taxon>
    </lineage>
</organism>
<dbReference type="OrthoDB" id="5986097at2759"/>
<dbReference type="EMBL" id="CACRXK020007316">
    <property type="protein sequence ID" value="CAB4011930.1"/>
    <property type="molecule type" value="Genomic_DNA"/>
</dbReference>
<gene>
    <name evidence="1" type="ORF">PACLA_8A007941</name>
</gene>
<dbReference type="AlphaFoldDB" id="A0A6S7I7N5"/>
<keyword evidence="2" id="KW-1185">Reference proteome</keyword>
<proteinExistence type="predicted"/>
<evidence type="ECO:0000313" key="1">
    <source>
        <dbReference type="EMBL" id="CAB4011930.1"/>
    </source>
</evidence>
<comment type="caution">
    <text evidence="1">The sequence shown here is derived from an EMBL/GenBank/DDBJ whole genome shotgun (WGS) entry which is preliminary data.</text>
</comment>